<reference evidence="2" key="1">
    <citation type="submission" date="2023-11" db="EMBL/GenBank/DDBJ databases">
        <title>Genome assemblies of two species of porcelain crab, Petrolisthes cinctipes and Petrolisthes manimaculis (Anomura: Porcellanidae).</title>
        <authorList>
            <person name="Angst P."/>
        </authorList>
    </citation>
    <scope>NUCLEOTIDE SEQUENCE</scope>
    <source>
        <strain evidence="2">PB745_02</strain>
        <tissue evidence="2">Gill</tissue>
    </source>
</reference>
<accession>A0AAE1TYU0</accession>
<name>A0AAE1TYU0_9EUCA</name>
<dbReference type="AlphaFoldDB" id="A0AAE1TYU0"/>
<evidence type="ECO:0000313" key="3">
    <source>
        <dbReference type="Proteomes" id="UP001292094"/>
    </source>
</evidence>
<organism evidence="2 3">
    <name type="scientific">Petrolisthes manimaculis</name>
    <dbReference type="NCBI Taxonomy" id="1843537"/>
    <lineage>
        <taxon>Eukaryota</taxon>
        <taxon>Metazoa</taxon>
        <taxon>Ecdysozoa</taxon>
        <taxon>Arthropoda</taxon>
        <taxon>Crustacea</taxon>
        <taxon>Multicrustacea</taxon>
        <taxon>Malacostraca</taxon>
        <taxon>Eumalacostraca</taxon>
        <taxon>Eucarida</taxon>
        <taxon>Decapoda</taxon>
        <taxon>Pleocyemata</taxon>
        <taxon>Anomura</taxon>
        <taxon>Galatheoidea</taxon>
        <taxon>Porcellanidae</taxon>
        <taxon>Petrolisthes</taxon>
    </lineage>
</organism>
<gene>
    <name evidence="2" type="ORF">Pmani_027655</name>
</gene>
<dbReference type="EMBL" id="JAWZYT010003111">
    <property type="protein sequence ID" value="KAK4300124.1"/>
    <property type="molecule type" value="Genomic_DNA"/>
</dbReference>
<feature type="transmembrane region" description="Helical" evidence="1">
    <location>
        <begin position="6"/>
        <end position="23"/>
    </location>
</feature>
<evidence type="ECO:0000313" key="2">
    <source>
        <dbReference type="EMBL" id="KAK4300124.1"/>
    </source>
</evidence>
<evidence type="ECO:0000256" key="1">
    <source>
        <dbReference type="SAM" id="Phobius"/>
    </source>
</evidence>
<keyword evidence="1" id="KW-1133">Transmembrane helix</keyword>
<feature type="transmembrane region" description="Helical" evidence="1">
    <location>
        <begin position="30"/>
        <end position="48"/>
    </location>
</feature>
<proteinExistence type="predicted"/>
<dbReference type="Proteomes" id="UP001292094">
    <property type="component" value="Unassembled WGS sequence"/>
</dbReference>
<protein>
    <submittedName>
        <fullName evidence="2">Uncharacterized protein</fullName>
    </submittedName>
</protein>
<keyword evidence="1" id="KW-0812">Transmembrane</keyword>
<comment type="caution">
    <text evidence="2">The sequence shown here is derived from an EMBL/GenBank/DDBJ whole genome shotgun (WGS) entry which is preliminary data.</text>
</comment>
<keyword evidence="3" id="KW-1185">Reference proteome</keyword>
<sequence>MVVRVVVVRIVMMVVVVMIDTHATREANIFFTHNIPLMVLVVVTYTVYINAVGDRIICGGWKTLEKKVV</sequence>
<keyword evidence="1" id="KW-0472">Membrane</keyword>